<feature type="transmembrane region" description="Helical" evidence="1">
    <location>
        <begin position="89"/>
        <end position="116"/>
    </location>
</feature>
<gene>
    <name evidence="2" type="ORF">JD292_03405</name>
</gene>
<keyword evidence="1" id="KW-0472">Membrane</keyword>
<dbReference type="EMBL" id="JAEHOI010000002">
    <property type="protein sequence ID" value="MBK0421127.1"/>
    <property type="molecule type" value="Genomic_DNA"/>
</dbReference>
<comment type="caution">
    <text evidence="2">The sequence shown here is derived from an EMBL/GenBank/DDBJ whole genome shotgun (WGS) entry which is preliminary data.</text>
</comment>
<dbReference type="Proteomes" id="UP000618733">
    <property type="component" value="Unassembled WGS sequence"/>
</dbReference>
<accession>A0A934UXN7</accession>
<dbReference type="InterPro" id="IPR021560">
    <property type="entry name" value="DUF3021"/>
</dbReference>
<feature type="transmembrane region" description="Helical" evidence="1">
    <location>
        <begin position="32"/>
        <end position="51"/>
    </location>
</feature>
<organism evidence="2 3">
    <name type="scientific">Leucobacter edaphi</name>
    <dbReference type="NCBI Taxonomy" id="2796472"/>
    <lineage>
        <taxon>Bacteria</taxon>
        <taxon>Bacillati</taxon>
        <taxon>Actinomycetota</taxon>
        <taxon>Actinomycetes</taxon>
        <taxon>Micrococcales</taxon>
        <taxon>Microbacteriaceae</taxon>
        <taxon>Leucobacter</taxon>
    </lineage>
</organism>
<dbReference type="Pfam" id="PF11457">
    <property type="entry name" value="DUF3021"/>
    <property type="match status" value="1"/>
</dbReference>
<dbReference type="RefSeq" id="WP_200131314.1">
    <property type="nucleotide sequence ID" value="NZ_JAEHOI010000002.1"/>
</dbReference>
<evidence type="ECO:0000313" key="2">
    <source>
        <dbReference type="EMBL" id="MBK0421127.1"/>
    </source>
</evidence>
<evidence type="ECO:0000313" key="3">
    <source>
        <dbReference type="Proteomes" id="UP000618733"/>
    </source>
</evidence>
<protein>
    <submittedName>
        <fullName evidence="2">DUF3021 family protein</fullName>
    </submittedName>
</protein>
<keyword evidence="3" id="KW-1185">Reference proteome</keyword>
<sequence length="130" mass="13845">MRWSFWLIVAGLWVFAILVALSFSISDPDLAVLARVAGVILGAGLTGTAIFDIARWPVLVRLLVHTVTMLAILLPCLVVAGWFNLSTEAGIVALLGATVSLGIAGWSIALIVMHYANKSKAKGKFLGNDR</sequence>
<proteinExistence type="predicted"/>
<evidence type="ECO:0000256" key="1">
    <source>
        <dbReference type="SAM" id="Phobius"/>
    </source>
</evidence>
<keyword evidence="1" id="KW-0812">Transmembrane</keyword>
<keyword evidence="1" id="KW-1133">Transmembrane helix</keyword>
<reference evidence="2" key="1">
    <citation type="submission" date="2020-12" db="EMBL/GenBank/DDBJ databases">
        <title>Leucobacter sp. CAS2, isolated from Chromium sludge.</title>
        <authorList>
            <person name="Xu Z."/>
        </authorList>
    </citation>
    <scope>NUCLEOTIDE SEQUENCE</scope>
    <source>
        <strain evidence="2">CSA2</strain>
    </source>
</reference>
<name>A0A934UXN7_9MICO</name>
<feature type="transmembrane region" description="Helical" evidence="1">
    <location>
        <begin position="58"/>
        <end position="83"/>
    </location>
</feature>
<dbReference type="AlphaFoldDB" id="A0A934UXN7"/>